<reference evidence="2 3" key="1">
    <citation type="journal article" date="2019" name="Sci. Data">
        <title>Hybrid genome assembly and annotation of Danionella translucida.</title>
        <authorList>
            <person name="Kadobianskyi M."/>
            <person name="Schulze L."/>
            <person name="Schuelke M."/>
            <person name="Judkewitz B."/>
        </authorList>
    </citation>
    <scope>NUCLEOTIDE SEQUENCE [LARGE SCALE GENOMIC DNA]</scope>
    <source>
        <strain evidence="2 3">Bolton</strain>
    </source>
</reference>
<keyword evidence="3" id="KW-1185">Reference proteome</keyword>
<dbReference type="AlphaFoldDB" id="A0A553R0G7"/>
<evidence type="ECO:0000256" key="1">
    <source>
        <dbReference type="SAM" id="MobiDB-lite"/>
    </source>
</evidence>
<gene>
    <name evidence="2" type="ORF">DNTS_026207</name>
</gene>
<evidence type="ECO:0000313" key="2">
    <source>
        <dbReference type="EMBL" id="TRY95680.1"/>
    </source>
</evidence>
<protein>
    <submittedName>
        <fullName evidence="2">Uncharacterized protein</fullName>
    </submittedName>
</protein>
<proteinExistence type="predicted"/>
<comment type="caution">
    <text evidence="2">The sequence shown here is derived from an EMBL/GenBank/DDBJ whole genome shotgun (WGS) entry which is preliminary data.</text>
</comment>
<name>A0A553R0G7_9TELE</name>
<evidence type="ECO:0000313" key="3">
    <source>
        <dbReference type="Proteomes" id="UP000316079"/>
    </source>
</evidence>
<accession>A0A553R0G7</accession>
<dbReference type="Proteomes" id="UP000316079">
    <property type="component" value="Unassembled WGS sequence"/>
</dbReference>
<dbReference type="EMBL" id="SRMA01025352">
    <property type="protein sequence ID" value="TRY95680.1"/>
    <property type="molecule type" value="Genomic_DNA"/>
</dbReference>
<sequence length="151" mass="16996">MLDGLDPRSAAVVIVNSPRDLLLFLDRRGGKSFHLCPSQVKQWKQEVMVSCTKSADVRQKPVLEDKPSIWKHLHAPSHQRFGSLRKNWILNIIQSPSPPTPGEEMFEFAIGIRCFLSPPEVAFLENLESGTNHMPINDAKDATRLHSTSND</sequence>
<organism evidence="2 3">
    <name type="scientific">Danionella cerebrum</name>
    <dbReference type="NCBI Taxonomy" id="2873325"/>
    <lineage>
        <taxon>Eukaryota</taxon>
        <taxon>Metazoa</taxon>
        <taxon>Chordata</taxon>
        <taxon>Craniata</taxon>
        <taxon>Vertebrata</taxon>
        <taxon>Euteleostomi</taxon>
        <taxon>Actinopterygii</taxon>
        <taxon>Neopterygii</taxon>
        <taxon>Teleostei</taxon>
        <taxon>Ostariophysi</taxon>
        <taxon>Cypriniformes</taxon>
        <taxon>Danionidae</taxon>
        <taxon>Danioninae</taxon>
        <taxon>Danionella</taxon>
    </lineage>
</organism>
<feature type="region of interest" description="Disordered" evidence="1">
    <location>
        <begin position="132"/>
        <end position="151"/>
    </location>
</feature>